<accession>A0A420J2L5</accession>
<evidence type="ECO:0000313" key="2">
    <source>
        <dbReference type="EMBL" id="RKF80995.1"/>
    </source>
</evidence>
<organism evidence="2 3">
    <name type="scientific">Golovinomyces cichoracearum</name>
    <dbReference type="NCBI Taxonomy" id="62708"/>
    <lineage>
        <taxon>Eukaryota</taxon>
        <taxon>Fungi</taxon>
        <taxon>Dikarya</taxon>
        <taxon>Ascomycota</taxon>
        <taxon>Pezizomycotina</taxon>
        <taxon>Leotiomycetes</taxon>
        <taxon>Erysiphales</taxon>
        <taxon>Erysiphaceae</taxon>
        <taxon>Golovinomyces</taxon>
    </lineage>
</organism>
<proteinExistence type="predicted"/>
<name>A0A420J2L5_9PEZI</name>
<feature type="region of interest" description="Disordered" evidence="1">
    <location>
        <begin position="72"/>
        <end position="91"/>
    </location>
</feature>
<gene>
    <name evidence="2" type="ORF">GcM3_040037</name>
</gene>
<comment type="caution">
    <text evidence="2">The sequence shown here is derived from an EMBL/GenBank/DDBJ whole genome shotgun (WGS) entry which is preliminary data.</text>
</comment>
<sequence>MRNGPITSAIRDLPLQSQVLVWWEGPHLLVGIDENTCIVQLYQNSDKLSAFRITSVKPYLSSPNREMNEVNSFRQNDDDSTHKIHHKKDVTPSRIQPKRSLNRPNRLYAIYFQDKPVLKTLSQNKFPRDGFKTSRKIECRGIVNRNTVLPLGSARAM</sequence>
<evidence type="ECO:0000256" key="1">
    <source>
        <dbReference type="SAM" id="MobiDB-lite"/>
    </source>
</evidence>
<keyword evidence="3" id="KW-1185">Reference proteome</keyword>
<dbReference type="EMBL" id="MCBQ01004037">
    <property type="protein sequence ID" value="RKF80995.1"/>
    <property type="molecule type" value="Genomic_DNA"/>
</dbReference>
<reference evidence="2 3" key="1">
    <citation type="journal article" date="2018" name="BMC Genomics">
        <title>Comparative genome analyses reveal sequence features reflecting distinct modes of host-adaptation between dicot and monocot powdery mildew.</title>
        <authorList>
            <person name="Wu Y."/>
            <person name="Ma X."/>
            <person name="Pan Z."/>
            <person name="Kale S.D."/>
            <person name="Song Y."/>
            <person name="King H."/>
            <person name="Zhang Q."/>
            <person name="Presley C."/>
            <person name="Deng X."/>
            <person name="Wei C.I."/>
            <person name="Xiao S."/>
        </authorList>
    </citation>
    <scope>NUCLEOTIDE SEQUENCE [LARGE SCALE GENOMIC DNA]</scope>
    <source>
        <strain evidence="2">UMSG3</strain>
    </source>
</reference>
<dbReference type="AlphaFoldDB" id="A0A420J2L5"/>
<dbReference type="Proteomes" id="UP000283383">
    <property type="component" value="Unassembled WGS sequence"/>
</dbReference>
<evidence type="ECO:0000313" key="3">
    <source>
        <dbReference type="Proteomes" id="UP000283383"/>
    </source>
</evidence>
<protein>
    <submittedName>
        <fullName evidence="2">Uncharacterized protein</fullName>
    </submittedName>
</protein>